<proteinExistence type="predicted"/>
<evidence type="ECO:0000313" key="1">
    <source>
        <dbReference type="EMBL" id="TYH78235.1"/>
    </source>
</evidence>
<evidence type="ECO:0000313" key="2">
    <source>
        <dbReference type="Proteomes" id="UP000322667"/>
    </source>
</evidence>
<accession>A0A5D2LGC9</accession>
<organism evidence="1 2">
    <name type="scientific">Gossypium tomentosum</name>
    <name type="common">Hawaiian cotton</name>
    <name type="synonym">Gossypium sandvicense</name>
    <dbReference type="NCBI Taxonomy" id="34277"/>
    <lineage>
        <taxon>Eukaryota</taxon>
        <taxon>Viridiplantae</taxon>
        <taxon>Streptophyta</taxon>
        <taxon>Embryophyta</taxon>
        <taxon>Tracheophyta</taxon>
        <taxon>Spermatophyta</taxon>
        <taxon>Magnoliopsida</taxon>
        <taxon>eudicotyledons</taxon>
        <taxon>Gunneridae</taxon>
        <taxon>Pentapetalae</taxon>
        <taxon>rosids</taxon>
        <taxon>malvids</taxon>
        <taxon>Malvales</taxon>
        <taxon>Malvaceae</taxon>
        <taxon>Malvoideae</taxon>
        <taxon>Gossypium</taxon>
    </lineage>
</organism>
<dbReference type="EMBL" id="CM017626">
    <property type="protein sequence ID" value="TYH78235.1"/>
    <property type="molecule type" value="Genomic_DNA"/>
</dbReference>
<protein>
    <submittedName>
        <fullName evidence="1">Uncharacterized protein</fullName>
    </submittedName>
</protein>
<dbReference type="AlphaFoldDB" id="A0A5D2LGC9"/>
<dbReference type="Proteomes" id="UP000322667">
    <property type="component" value="Chromosome D04"/>
</dbReference>
<reference evidence="1 2" key="1">
    <citation type="submission" date="2019-07" db="EMBL/GenBank/DDBJ databases">
        <title>WGS assembly of Gossypium tomentosum.</title>
        <authorList>
            <person name="Chen Z.J."/>
            <person name="Sreedasyam A."/>
            <person name="Ando A."/>
            <person name="Song Q."/>
            <person name="De L."/>
            <person name="Hulse-Kemp A."/>
            <person name="Ding M."/>
            <person name="Ye W."/>
            <person name="Kirkbride R."/>
            <person name="Jenkins J."/>
            <person name="Plott C."/>
            <person name="Lovell J."/>
            <person name="Lin Y.-M."/>
            <person name="Vaughn R."/>
            <person name="Liu B."/>
            <person name="Li W."/>
            <person name="Simpson S."/>
            <person name="Scheffler B."/>
            <person name="Saski C."/>
            <person name="Grover C."/>
            <person name="Hu G."/>
            <person name="Conover J."/>
            <person name="Carlson J."/>
            <person name="Shu S."/>
            <person name="Boston L."/>
            <person name="Williams M."/>
            <person name="Peterson D."/>
            <person name="Mcgee K."/>
            <person name="Jones D."/>
            <person name="Wendel J."/>
            <person name="Stelly D."/>
            <person name="Grimwood J."/>
            <person name="Schmutz J."/>
        </authorList>
    </citation>
    <scope>NUCLEOTIDE SEQUENCE [LARGE SCALE GENOMIC DNA]</scope>
    <source>
        <strain evidence="1">7179.01</strain>
    </source>
</reference>
<keyword evidence="2" id="KW-1185">Reference proteome</keyword>
<name>A0A5D2LGC9_GOSTO</name>
<gene>
    <name evidence="1" type="ORF">ES332_D04G211400v1</name>
</gene>
<sequence>MNRSSAPHFGTYCSWDLQPSPGSNCDEANDGQVRRTEGGHGVYRVARGGGVRAREGPGGCSAYEGRVWVLVAAALGSPRVSVCCLVLGRRARVG</sequence>